<organism evidence="3 4">
    <name type="scientific">Albula goreensis</name>
    <dbReference type="NCBI Taxonomy" id="1534307"/>
    <lineage>
        <taxon>Eukaryota</taxon>
        <taxon>Metazoa</taxon>
        <taxon>Chordata</taxon>
        <taxon>Craniata</taxon>
        <taxon>Vertebrata</taxon>
        <taxon>Euteleostomi</taxon>
        <taxon>Actinopterygii</taxon>
        <taxon>Neopterygii</taxon>
        <taxon>Teleostei</taxon>
        <taxon>Albuliformes</taxon>
        <taxon>Albulidae</taxon>
        <taxon>Albula</taxon>
    </lineage>
</organism>
<dbReference type="GO" id="GO:0042981">
    <property type="term" value="P:regulation of apoptotic process"/>
    <property type="evidence" value="ECO:0007669"/>
    <property type="project" value="InterPro"/>
</dbReference>
<gene>
    <name evidence="3" type="ORF">AGOR_G00113000</name>
</gene>
<dbReference type="Proteomes" id="UP000829720">
    <property type="component" value="Unassembled WGS sequence"/>
</dbReference>
<dbReference type="GO" id="GO:0072557">
    <property type="term" value="C:IPAF inflammasome complex"/>
    <property type="evidence" value="ECO:0007669"/>
    <property type="project" value="TreeGrafter"/>
</dbReference>
<proteinExistence type="predicted"/>
<dbReference type="Gene3D" id="1.10.533.10">
    <property type="entry name" value="Death Domain, Fas"/>
    <property type="match status" value="1"/>
</dbReference>
<dbReference type="EMBL" id="JAERUA010000010">
    <property type="protein sequence ID" value="KAI1894164.1"/>
    <property type="molecule type" value="Genomic_DNA"/>
</dbReference>
<dbReference type="GO" id="GO:0072559">
    <property type="term" value="C:NLRP3 inflammasome complex"/>
    <property type="evidence" value="ECO:0007669"/>
    <property type="project" value="TreeGrafter"/>
</dbReference>
<dbReference type="InterPro" id="IPR001315">
    <property type="entry name" value="CARD"/>
</dbReference>
<dbReference type="PANTHER" id="PTHR47901">
    <property type="entry name" value="CASPASE RECRUITMENT DOMAIN-CONTAINING PROTEIN 18"/>
    <property type="match status" value="1"/>
</dbReference>
<evidence type="ECO:0000313" key="3">
    <source>
        <dbReference type="EMBL" id="KAI1894164.1"/>
    </source>
</evidence>
<dbReference type="SMART" id="SM00114">
    <property type="entry name" value="CARD"/>
    <property type="match status" value="1"/>
</dbReference>
<dbReference type="GO" id="GO:0004197">
    <property type="term" value="F:cysteine-type endopeptidase activity"/>
    <property type="evidence" value="ECO:0007669"/>
    <property type="project" value="InterPro"/>
</dbReference>
<dbReference type="GO" id="GO:0006508">
    <property type="term" value="P:proteolysis"/>
    <property type="evidence" value="ECO:0007669"/>
    <property type="project" value="InterPro"/>
</dbReference>
<comment type="caution">
    <text evidence="3">The sequence shown here is derived from an EMBL/GenBank/DDBJ whole genome shotgun (WGS) entry which is preliminary data.</text>
</comment>
<dbReference type="PANTHER" id="PTHR47901:SF3">
    <property type="entry name" value="CASPASE-1"/>
    <property type="match status" value="1"/>
</dbReference>
<evidence type="ECO:0000313" key="4">
    <source>
        <dbReference type="Proteomes" id="UP000829720"/>
    </source>
</evidence>
<dbReference type="PROSITE" id="PS50209">
    <property type="entry name" value="CARD"/>
    <property type="match status" value="1"/>
</dbReference>
<feature type="compositionally biased region" description="Basic and acidic residues" evidence="1">
    <location>
        <begin position="73"/>
        <end position="89"/>
    </location>
</feature>
<sequence length="89" mass="10113">MADAKLTAARSMFVNKVSIPVIKGLLDDLYEDRVLNDGEREEVLEVHMTRMDKARSLIDMVRRKGARASEISSRLEERDSNLHEELALG</sequence>
<name>A0A8T3DEG6_9TELE</name>
<dbReference type="InterPro" id="IPR002398">
    <property type="entry name" value="Pept_C14"/>
</dbReference>
<dbReference type="OrthoDB" id="8891580at2759"/>
<dbReference type="GO" id="GO:0050727">
    <property type="term" value="P:regulation of inflammatory response"/>
    <property type="evidence" value="ECO:0007669"/>
    <property type="project" value="TreeGrafter"/>
</dbReference>
<feature type="domain" description="CARD" evidence="2">
    <location>
        <begin position="1"/>
        <end position="71"/>
    </location>
</feature>
<evidence type="ECO:0000259" key="2">
    <source>
        <dbReference type="PROSITE" id="PS50209"/>
    </source>
</evidence>
<feature type="region of interest" description="Disordered" evidence="1">
    <location>
        <begin position="69"/>
        <end position="89"/>
    </location>
</feature>
<dbReference type="SUPFAM" id="SSF47986">
    <property type="entry name" value="DEATH domain"/>
    <property type="match status" value="1"/>
</dbReference>
<protein>
    <recommendedName>
        <fullName evidence="2">CARD domain-containing protein</fullName>
    </recommendedName>
</protein>
<reference evidence="3" key="1">
    <citation type="submission" date="2021-01" db="EMBL/GenBank/DDBJ databases">
        <authorList>
            <person name="Zahm M."/>
            <person name="Roques C."/>
            <person name="Cabau C."/>
            <person name="Klopp C."/>
            <person name="Donnadieu C."/>
            <person name="Jouanno E."/>
            <person name="Lampietro C."/>
            <person name="Louis A."/>
            <person name="Herpin A."/>
            <person name="Echchiki A."/>
            <person name="Berthelot C."/>
            <person name="Parey E."/>
            <person name="Roest-Crollius H."/>
            <person name="Braasch I."/>
            <person name="Postlethwait J."/>
            <person name="Bobe J."/>
            <person name="Montfort J."/>
            <person name="Bouchez O."/>
            <person name="Begum T."/>
            <person name="Mejri S."/>
            <person name="Adams A."/>
            <person name="Chen W.-J."/>
            <person name="Guiguen Y."/>
        </authorList>
    </citation>
    <scope>NUCLEOTIDE SEQUENCE</scope>
    <source>
        <tissue evidence="3">Blood</tissue>
    </source>
</reference>
<accession>A0A8T3DEG6</accession>
<dbReference type="GO" id="GO:0097169">
    <property type="term" value="C:AIM2 inflammasome complex"/>
    <property type="evidence" value="ECO:0007669"/>
    <property type="project" value="TreeGrafter"/>
</dbReference>
<dbReference type="Pfam" id="PF00619">
    <property type="entry name" value="CARD"/>
    <property type="match status" value="1"/>
</dbReference>
<dbReference type="InterPro" id="IPR011029">
    <property type="entry name" value="DEATH-like_dom_sf"/>
</dbReference>
<evidence type="ECO:0000256" key="1">
    <source>
        <dbReference type="SAM" id="MobiDB-lite"/>
    </source>
</evidence>
<keyword evidence="4" id="KW-1185">Reference proteome</keyword>
<dbReference type="AlphaFoldDB" id="A0A8T3DEG6"/>